<evidence type="ECO:0000313" key="2">
    <source>
        <dbReference type="Proteomes" id="UP001224418"/>
    </source>
</evidence>
<dbReference type="PANTHER" id="PTHR40026:SF1">
    <property type="entry name" value="PROTEIN VEG"/>
    <property type="match status" value="1"/>
</dbReference>
<protein>
    <submittedName>
        <fullName evidence="1">Uncharacterized protein Veg</fullName>
    </submittedName>
</protein>
<dbReference type="Proteomes" id="UP001224418">
    <property type="component" value="Unassembled WGS sequence"/>
</dbReference>
<reference evidence="1 2" key="1">
    <citation type="submission" date="2023-07" db="EMBL/GenBank/DDBJ databases">
        <title>Genomic Encyclopedia of Type Strains, Phase IV (KMG-IV): sequencing the most valuable type-strain genomes for metagenomic binning, comparative biology and taxonomic classification.</title>
        <authorList>
            <person name="Goeker M."/>
        </authorList>
    </citation>
    <scope>NUCLEOTIDE SEQUENCE [LARGE SCALE GENOMIC DNA]</scope>
    <source>
        <strain evidence="1 2">DSM 1400</strain>
    </source>
</reference>
<dbReference type="Pfam" id="PF06257">
    <property type="entry name" value="VEG"/>
    <property type="match status" value="1"/>
</dbReference>
<name>A0ABU0JMR8_HATLI</name>
<sequence>MEANNKLDVIKSEVKSHVGETVNLKDLGGRKKVLIEDGVLEKAYSSIFTVRVNGDFERRLTYSYSDILTNTVQIQYTV</sequence>
<evidence type="ECO:0000313" key="1">
    <source>
        <dbReference type="EMBL" id="MDQ0478369.1"/>
    </source>
</evidence>
<dbReference type="EMBL" id="JAUSWN010000001">
    <property type="protein sequence ID" value="MDQ0478369.1"/>
    <property type="molecule type" value="Genomic_DNA"/>
</dbReference>
<dbReference type="RefSeq" id="WP_307354691.1">
    <property type="nucleotide sequence ID" value="NZ_BAAACJ010000024.1"/>
</dbReference>
<dbReference type="PANTHER" id="PTHR40026">
    <property type="entry name" value="PROTEIN VEG"/>
    <property type="match status" value="1"/>
</dbReference>
<accession>A0ABU0JMR8</accession>
<organism evidence="1 2">
    <name type="scientific">Hathewaya limosa</name>
    <name type="common">Clostridium limosum</name>
    <dbReference type="NCBI Taxonomy" id="1536"/>
    <lineage>
        <taxon>Bacteria</taxon>
        <taxon>Bacillati</taxon>
        <taxon>Bacillota</taxon>
        <taxon>Clostridia</taxon>
        <taxon>Eubacteriales</taxon>
        <taxon>Clostridiaceae</taxon>
        <taxon>Hathewaya</taxon>
    </lineage>
</organism>
<dbReference type="InterPro" id="IPR009366">
    <property type="entry name" value="Protein_Veg"/>
</dbReference>
<proteinExistence type="predicted"/>
<dbReference type="Gene3D" id="2.30.30.100">
    <property type="match status" value="1"/>
</dbReference>
<keyword evidence="2" id="KW-1185">Reference proteome</keyword>
<comment type="caution">
    <text evidence="1">The sequence shown here is derived from an EMBL/GenBank/DDBJ whole genome shotgun (WGS) entry which is preliminary data.</text>
</comment>
<gene>
    <name evidence="1" type="ORF">QOZ93_000070</name>
</gene>